<dbReference type="InterPro" id="IPR006140">
    <property type="entry name" value="D-isomer_DH_NAD-bd"/>
</dbReference>
<dbReference type="Pfam" id="PF00389">
    <property type="entry name" value="2-Hacid_dh"/>
    <property type="match status" value="1"/>
</dbReference>
<dbReference type="Proteomes" id="UP000189353">
    <property type="component" value="Unassembled WGS sequence"/>
</dbReference>
<dbReference type="InterPro" id="IPR029753">
    <property type="entry name" value="D-isomer_DH_CS"/>
</dbReference>
<dbReference type="Pfam" id="PF02826">
    <property type="entry name" value="2-Hacid_dh_C"/>
    <property type="match status" value="1"/>
</dbReference>
<dbReference type="NCBIfam" id="NF005387">
    <property type="entry name" value="PRK06932.1"/>
    <property type="match status" value="1"/>
</dbReference>
<dbReference type="SUPFAM" id="SSF51735">
    <property type="entry name" value="NAD(P)-binding Rossmann-fold domains"/>
    <property type="match status" value="1"/>
</dbReference>
<dbReference type="AlphaFoldDB" id="A0A1V3LC49"/>
<comment type="caution">
    <text evidence="7">The sequence shown here is derived from an EMBL/GenBank/DDBJ whole genome shotgun (WGS) entry which is preliminary data.</text>
</comment>
<feature type="domain" description="D-isomer specific 2-hydroxyacid dehydrogenase catalytic" evidence="5">
    <location>
        <begin position="29"/>
        <end position="311"/>
    </location>
</feature>
<evidence type="ECO:0000256" key="4">
    <source>
        <dbReference type="RuleBase" id="RU003719"/>
    </source>
</evidence>
<gene>
    <name evidence="7" type="ORF">BKG88_00600</name>
</gene>
<evidence type="ECO:0000259" key="6">
    <source>
        <dbReference type="Pfam" id="PF02826"/>
    </source>
</evidence>
<reference evidence="7 8" key="1">
    <citation type="submission" date="2016-10" db="EMBL/GenBank/DDBJ databases">
        <title>Rodentibacter gen. nov. and new species.</title>
        <authorList>
            <person name="Christensen H."/>
        </authorList>
    </citation>
    <scope>NUCLEOTIDE SEQUENCE [LARGE SCALE GENOMIC DNA]</scope>
    <source>
        <strain evidence="7 8">Ppn158</strain>
    </source>
</reference>
<dbReference type="InterPro" id="IPR050418">
    <property type="entry name" value="D-iso_2-hydroxyacid_DH_PdxB"/>
</dbReference>
<evidence type="ECO:0000256" key="2">
    <source>
        <dbReference type="ARBA" id="ARBA00023002"/>
    </source>
</evidence>
<accession>A0A1V3LC49</accession>
<evidence type="ECO:0000259" key="5">
    <source>
        <dbReference type="Pfam" id="PF00389"/>
    </source>
</evidence>
<evidence type="ECO:0000313" key="8">
    <source>
        <dbReference type="Proteomes" id="UP000189353"/>
    </source>
</evidence>
<evidence type="ECO:0000256" key="3">
    <source>
        <dbReference type="ARBA" id="ARBA00023027"/>
    </source>
</evidence>
<dbReference type="PROSITE" id="PS00671">
    <property type="entry name" value="D_2_HYDROXYACID_DH_3"/>
    <property type="match status" value="1"/>
</dbReference>
<protein>
    <submittedName>
        <fullName evidence="7">Glycerate dehydrogenase</fullName>
    </submittedName>
</protein>
<dbReference type="SUPFAM" id="SSF52283">
    <property type="entry name" value="Formate/glycerate dehydrogenase catalytic domain-like"/>
    <property type="match status" value="1"/>
</dbReference>
<dbReference type="GO" id="GO:0016616">
    <property type="term" value="F:oxidoreductase activity, acting on the CH-OH group of donors, NAD or NADP as acceptor"/>
    <property type="evidence" value="ECO:0007669"/>
    <property type="project" value="InterPro"/>
</dbReference>
<evidence type="ECO:0000256" key="1">
    <source>
        <dbReference type="ARBA" id="ARBA00005854"/>
    </source>
</evidence>
<dbReference type="PANTHER" id="PTHR43761">
    <property type="entry name" value="D-ISOMER SPECIFIC 2-HYDROXYACID DEHYDROGENASE FAMILY PROTEIN (AFU_ORTHOLOGUE AFUA_1G13630)"/>
    <property type="match status" value="1"/>
</dbReference>
<dbReference type="PROSITE" id="PS00670">
    <property type="entry name" value="D_2_HYDROXYACID_DH_2"/>
    <property type="match status" value="1"/>
</dbReference>
<sequence length="315" mass="34587">MQIVFLDSTAIPKHIPIPRPNFEHEWIEYPHTSATQTIERAKDADIVITSKVIFDRKTLEQLPKLKLIAITATGTNNVDLIAAKELGIEVKNVTGYSSVTVPEHVMGLIFSLKHSLAGWLRDQTSAKWGESQQFCYFDYPITDVRDSTLGIVGKGCLGSEVGRLAKVLGMNVLYAEHKDATTCREGYTPFNEVLKQADILTLHCPLTQTTENLINAETLSQMKKGAFLINTGRGPLVDESALLNALTSGHLGGAALDVMIKEPPEKDNPLILAAKTMPNLIITPHIAWASDSAVTTLVKKVTQNMEDFVAQLNQK</sequence>
<dbReference type="InterPro" id="IPR036291">
    <property type="entry name" value="NAD(P)-bd_dom_sf"/>
</dbReference>
<dbReference type="InterPro" id="IPR006139">
    <property type="entry name" value="D-isomer_2_OHA_DH_cat_dom"/>
</dbReference>
<keyword evidence="2 4" id="KW-0560">Oxidoreductase</keyword>
<dbReference type="OrthoDB" id="9805416at2"/>
<dbReference type="EMBL" id="MLAI01000007">
    <property type="protein sequence ID" value="OOF87734.1"/>
    <property type="molecule type" value="Genomic_DNA"/>
</dbReference>
<dbReference type="PANTHER" id="PTHR43761:SF1">
    <property type="entry name" value="D-ISOMER SPECIFIC 2-HYDROXYACID DEHYDROGENASE CATALYTIC DOMAIN-CONTAINING PROTEIN-RELATED"/>
    <property type="match status" value="1"/>
</dbReference>
<dbReference type="RefSeq" id="WP_077552100.1">
    <property type="nucleotide sequence ID" value="NZ_MLAI01000007.1"/>
</dbReference>
<organism evidence="7 8">
    <name type="scientific">Rodentibacter ratti</name>
    <dbReference type="NCBI Taxonomy" id="1906745"/>
    <lineage>
        <taxon>Bacteria</taxon>
        <taxon>Pseudomonadati</taxon>
        <taxon>Pseudomonadota</taxon>
        <taxon>Gammaproteobacteria</taxon>
        <taxon>Pasteurellales</taxon>
        <taxon>Pasteurellaceae</taxon>
        <taxon>Rodentibacter</taxon>
    </lineage>
</organism>
<feature type="domain" description="D-isomer specific 2-hydroxyacid dehydrogenase NAD-binding" evidence="6">
    <location>
        <begin position="107"/>
        <end position="287"/>
    </location>
</feature>
<dbReference type="Gene3D" id="3.40.50.720">
    <property type="entry name" value="NAD(P)-binding Rossmann-like Domain"/>
    <property type="match status" value="2"/>
</dbReference>
<proteinExistence type="inferred from homology"/>
<dbReference type="GO" id="GO:0051287">
    <property type="term" value="F:NAD binding"/>
    <property type="evidence" value="ECO:0007669"/>
    <property type="project" value="InterPro"/>
</dbReference>
<name>A0A1V3LC49_9PAST</name>
<evidence type="ECO:0000313" key="7">
    <source>
        <dbReference type="EMBL" id="OOF87734.1"/>
    </source>
</evidence>
<keyword evidence="3" id="KW-0520">NAD</keyword>
<comment type="similarity">
    <text evidence="1 4">Belongs to the D-isomer specific 2-hydroxyacid dehydrogenase family.</text>
</comment>
<dbReference type="CDD" id="cd12162">
    <property type="entry name" value="2-Hacid_dh_4"/>
    <property type="match status" value="1"/>
</dbReference>